<keyword evidence="3" id="KW-1185">Reference proteome</keyword>
<feature type="transmembrane region" description="Helical" evidence="1">
    <location>
        <begin position="48"/>
        <end position="67"/>
    </location>
</feature>
<feature type="transmembrane region" description="Helical" evidence="1">
    <location>
        <begin position="79"/>
        <end position="98"/>
    </location>
</feature>
<proteinExistence type="predicted"/>
<dbReference type="InterPro" id="IPR018706">
    <property type="entry name" value="DUF2214_membrane"/>
</dbReference>
<dbReference type="Proteomes" id="UP000317199">
    <property type="component" value="Chromosome"/>
</dbReference>
<dbReference type="AlphaFoldDB" id="A0A514BSA8"/>
<gene>
    <name evidence="2" type="ORF">FKV23_09400</name>
</gene>
<dbReference type="Pfam" id="PF09980">
    <property type="entry name" value="DUF2214"/>
    <property type="match status" value="1"/>
</dbReference>
<feature type="transmembrane region" description="Helical" evidence="1">
    <location>
        <begin position="6"/>
        <end position="28"/>
    </location>
</feature>
<dbReference type="OrthoDB" id="826511at2"/>
<dbReference type="KEGG" id="lyj:FKV23_09400"/>
<evidence type="ECO:0000256" key="1">
    <source>
        <dbReference type="SAM" id="Phobius"/>
    </source>
</evidence>
<keyword evidence="1" id="KW-1133">Transmembrane helix</keyword>
<reference evidence="2 3" key="1">
    <citation type="submission" date="2019-06" db="EMBL/GenBank/DDBJ databases">
        <title>Lysobacter alkalisoli sp. nov. isolated from saline-alkali soil.</title>
        <authorList>
            <person name="Sun J.-Q."/>
            <person name="Xu L."/>
        </authorList>
    </citation>
    <scope>NUCLEOTIDE SEQUENCE [LARGE SCALE GENOMIC DNA]</scope>
    <source>
        <strain evidence="2 3">SJ-36</strain>
    </source>
</reference>
<protein>
    <submittedName>
        <fullName evidence="2">DUF2214 family protein</fullName>
    </submittedName>
</protein>
<dbReference type="RefSeq" id="WP_141623617.1">
    <property type="nucleotide sequence ID" value="NZ_CP041242.1"/>
</dbReference>
<dbReference type="EMBL" id="CP041242">
    <property type="protein sequence ID" value="QDH70282.1"/>
    <property type="molecule type" value="Genomic_DNA"/>
</dbReference>
<keyword evidence="1" id="KW-0472">Membrane</keyword>
<evidence type="ECO:0000313" key="2">
    <source>
        <dbReference type="EMBL" id="QDH70282.1"/>
    </source>
</evidence>
<organism evidence="2 3">
    <name type="scientific">Marilutibacter alkalisoli</name>
    <dbReference type="NCBI Taxonomy" id="2591633"/>
    <lineage>
        <taxon>Bacteria</taxon>
        <taxon>Pseudomonadati</taxon>
        <taxon>Pseudomonadota</taxon>
        <taxon>Gammaproteobacteria</taxon>
        <taxon>Lysobacterales</taxon>
        <taxon>Lysobacteraceae</taxon>
        <taxon>Marilutibacter</taxon>
    </lineage>
</organism>
<accession>A0A514BSA8</accession>
<feature type="transmembrane region" description="Helical" evidence="1">
    <location>
        <begin position="131"/>
        <end position="149"/>
    </location>
</feature>
<name>A0A514BSA8_9GAMM</name>
<sequence length="150" mass="16245">MLTDLLLAAAHHLLVFGLVAMLVTEAALLRGTVDRATAGRLARLDGGYGACAVLLLGFGVLRLVYGVKGYDFYLHNPWFHAKIGLYVLIGLLSALPTLNFMRWRRALRDDPAFTPPAADVARARKIVRIELAAIGLIFILAAAVARFGGF</sequence>
<evidence type="ECO:0000313" key="3">
    <source>
        <dbReference type="Proteomes" id="UP000317199"/>
    </source>
</evidence>
<keyword evidence="1" id="KW-0812">Transmembrane</keyword>